<gene>
    <name evidence="1" type="ORF">GUITHDRAFT_104569</name>
</gene>
<dbReference type="EMBL" id="JH992981">
    <property type="protein sequence ID" value="EKX49607.1"/>
    <property type="molecule type" value="Genomic_DNA"/>
</dbReference>
<dbReference type="RefSeq" id="XP_005836587.1">
    <property type="nucleotide sequence ID" value="XM_005836530.1"/>
</dbReference>
<reference evidence="3" key="2">
    <citation type="submission" date="2012-11" db="EMBL/GenBank/DDBJ databases">
        <authorList>
            <person name="Kuo A."/>
            <person name="Curtis B.A."/>
            <person name="Tanifuji G."/>
            <person name="Burki F."/>
            <person name="Gruber A."/>
            <person name="Irimia M."/>
            <person name="Maruyama S."/>
            <person name="Arias M.C."/>
            <person name="Ball S.G."/>
            <person name="Gile G.H."/>
            <person name="Hirakawa Y."/>
            <person name="Hopkins J.F."/>
            <person name="Rensing S.A."/>
            <person name="Schmutz J."/>
            <person name="Symeonidi A."/>
            <person name="Elias M."/>
            <person name="Eveleigh R.J."/>
            <person name="Herman E.K."/>
            <person name="Klute M.J."/>
            <person name="Nakayama T."/>
            <person name="Obornik M."/>
            <person name="Reyes-Prieto A."/>
            <person name="Armbrust E.V."/>
            <person name="Aves S.J."/>
            <person name="Beiko R.G."/>
            <person name="Coutinho P."/>
            <person name="Dacks J.B."/>
            <person name="Durnford D.G."/>
            <person name="Fast N.M."/>
            <person name="Green B.R."/>
            <person name="Grisdale C."/>
            <person name="Hempe F."/>
            <person name="Henrissat B."/>
            <person name="Hoppner M.P."/>
            <person name="Ishida K.-I."/>
            <person name="Kim E."/>
            <person name="Koreny L."/>
            <person name="Kroth P.G."/>
            <person name="Liu Y."/>
            <person name="Malik S.-B."/>
            <person name="Maier U.G."/>
            <person name="McRose D."/>
            <person name="Mock T."/>
            <person name="Neilson J.A."/>
            <person name="Onodera N.T."/>
            <person name="Poole A.M."/>
            <person name="Pritham E.J."/>
            <person name="Richards T.A."/>
            <person name="Rocap G."/>
            <person name="Roy S.W."/>
            <person name="Sarai C."/>
            <person name="Schaack S."/>
            <person name="Shirato S."/>
            <person name="Slamovits C.H."/>
            <person name="Spencer D.F."/>
            <person name="Suzuki S."/>
            <person name="Worden A.Z."/>
            <person name="Zauner S."/>
            <person name="Barry K."/>
            <person name="Bell C."/>
            <person name="Bharti A.K."/>
            <person name="Crow J.A."/>
            <person name="Grimwood J."/>
            <person name="Kramer R."/>
            <person name="Lindquist E."/>
            <person name="Lucas S."/>
            <person name="Salamov A."/>
            <person name="McFadden G.I."/>
            <person name="Lane C.E."/>
            <person name="Keeling P.J."/>
            <person name="Gray M.W."/>
            <person name="Grigoriev I.V."/>
            <person name="Archibald J.M."/>
        </authorList>
    </citation>
    <scope>NUCLEOTIDE SEQUENCE</scope>
    <source>
        <strain evidence="3">CCMP2712</strain>
    </source>
</reference>
<organism evidence="1">
    <name type="scientific">Guillardia theta (strain CCMP2712)</name>
    <name type="common">Cryptophyte</name>
    <dbReference type="NCBI Taxonomy" id="905079"/>
    <lineage>
        <taxon>Eukaryota</taxon>
        <taxon>Cryptophyceae</taxon>
        <taxon>Pyrenomonadales</taxon>
        <taxon>Geminigeraceae</taxon>
        <taxon>Guillardia</taxon>
    </lineage>
</organism>
<dbReference type="KEGG" id="gtt:GUITHDRAFT_104569"/>
<dbReference type="GeneID" id="17306263"/>
<proteinExistence type="predicted"/>
<dbReference type="Proteomes" id="UP000011087">
    <property type="component" value="Unassembled WGS sequence"/>
</dbReference>
<reference evidence="1 3" key="1">
    <citation type="journal article" date="2012" name="Nature">
        <title>Algal genomes reveal evolutionary mosaicism and the fate of nucleomorphs.</title>
        <authorList>
            <consortium name="DOE Joint Genome Institute"/>
            <person name="Curtis B.A."/>
            <person name="Tanifuji G."/>
            <person name="Burki F."/>
            <person name="Gruber A."/>
            <person name="Irimia M."/>
            <person name="Maruyama S."/>
            <person name="Arias M.C."/>
            <person name="Ball S.G."/>
            <person name="Gile G.H."/>
            <person name="Hirakawa Y."/>
            <person name="Hopkins J.F."/>
            <person name="Kuo A."/>
            <person name="Rensing S.A."/>
            <person name="Schmutz J."/>
            <person name="Symeonidi A."/>
            <person name="Elias M."/>
            <person name="Eveleigh R.J."/>
            <person name="Herman E.K."/>
            <person name="Klute M.J."/>
            <person name="Nakayama T."/>
            <person name="Obornik M."/>
            <person name="Reyes-Prieto A."/>
            <person name="Armbrust E.V."/>
            <person name="Aves S.J."/>
            <person name="Beiko R.G."/>
            <person name="Coutinho P."/>
            <person name="Dacks J.B."/>
            <person name="Durnford D.G."/>
            <person name="Fast N.M."/>
            <person name="Green B.R."/>
            <person name="Grisdale C.J."/>
            <person name="Hempel F."/>
            <person name="Henrissat B."/>
            <person name="Hoppner M.P."/>
            <person name="Ishida K."/>
            <person name="Kim E."/>
            <person name="Koreny L."/>
            <person name="Kroth P.G."/>
            <person name="Liu Y."/>
            <person name="Malik S.B."/>
            <person name="Maier U.G."/>
            <person name="McRose D."/>
            <person name="Mock T."/>
            <person name="Neilson J.A."/>
            <person name="Onodera N.T."/>
            <person name="Poole A.M."/>
            <person name="Pritham E.J."/>
            <person name="Richards T.A."/>
            <person name="Rocap G."/>
            <person name="Roy S.W."/>
            <person name="Sarai C."/>
            <person name="Schaack S."/>
            <person name="Shirato S."/>
            <person name="Slamovits C.H."/>
            <person name="Spencer D.F."/>
            <person name="Suzuki S."/>
            <person name="Worden A.Z."/>
            <person name="Zauner S."/>
            <person name="Barry K."/>
            <person name="Bell C."/>
            <person name="Bharti A.K."/>
            <person name="Crow J.A."/>
            <person name="Grimwood J."/>
            <person name="Kramer R."/>
            <person name="Lindquist E."/>
            <person name="Lucas S."/>
            <person name="Salamov A."/>
            <person name="McFadden G.I."/>
            <person name="Lane C.E."/>
            <person name="Keeling P.J."/>
            <person name="Gray M.W."/>
            <person name="Grigoriev I.V."/>
            <person name="Archibald J.M."/>
        </authorList>
    </citation>
    <scope>NUCLEOTIDE SEQUENCE</scope>
    <source>
        <strain evidence="1 3">CCMP2712</strain>
    </source>
</reference>
<keyword evidence="3" id="KW-1185">Reference proteome</keyword>
<dbReference type="PaxDb" id="55529-EKX49607"/>
<protein>
    <submittedName>
        <fullName evidence="1 2">Uncharacterized protein</fullName>
    </submittedName>
</protein>
<evidence type="ECO:0000313" key="1">
    <source>
        <dbReference type="EMBL" id="EKX49607.1"/>
    </source>
</evidence>
<evidence type="ECO:0000313" key="2">
    <source>
        <dbReference type="EnsemblProtists" id="EKX49607"/>
    </source>
</evidence>
<dbReference type="EnsemblProtists" id="EKX49607">
    <property type="protein sequence ID" value="EKX49607"/>
    <property type="gene ID" value="GUITHDRAFT_104569"/>
</dbReference>
<sequence>MSQLRSQFTLCCLVKKFLPAVENQGHCALYGFLKNQAKRMASEKPAGLALASAVFLTSGTTLTARVAHRVANSSAVRTVVSGIARPDTKNNFIG</sequence>
<evidence type="ECO:0000313" key="3">
    <source>
        <dbReference type="Proteomes" id="UP000011087"/>
    </source>
</evidence>
<accession>L1JMD6</accession>
<dbReference type="AlphaFoldDB" id="L1JMD6"/>
<reference evidence="2" key="3">
    <citation type="submission" date="2015-06" db="UniProtKB">
        <authorList>
            <consortium name="EnsemblProtists"/>
        </authorList>
    </citation>
    <scope>IDENTIFICATION</scope>
</reference>
<dbReference type="HOGENOM" id="CLU_2390682_0_0_1"/>
<name>L1JMD6_GUITC</name>